<protein>
    <submittedName>
        <fullName evidence="2">Uncharacterized protein</fullName>
    </submittedName>
</protein>
<feature type="region of interest" description="Disordered" evidence="1">
    <location>
        <begin position="61"/>
        <end position="83"/>
    </location>
</feature>
<dbReference type="AlphaFoldDB" id="A0A644TJE4"/>
<comment type="caution">
    <text evidence="2">The sequence shown here is derived from an EMBL/GenBank/DDBJ whole genome shotgun (WGS) entry which is preliminary data.</text>
</comment>
<proteinExistence type="predicted"/>
<gene>
    <name evidence="2" type="ORF">SDC9_12086</name>
</gene>
<name>A0A644TJE4_9ZZZZ</name>
<reference evidence="2" key="1">
    <citation type="submission" date="2019-08" db="EMBL/GenBank/DDBJ databases">
        <authorList>
            <person name="Kucharzyk K."/>
            <person name="Murdoch R.W."/>
            <person name="Higgins S."/>
            <person name="Loffler F."/>
        </authorList>
    </citation>
    <scope>NUCLEOTIDE SEQUENCE</scope>
</reference>
<evidence type="ECO:0000313" key="2">
    <source>
        <dbReference type="EMBL" id="MPL66412.1"/>
    </source>
</evidence>
<dbReference type="EMBL" id="VSSQ01000032">
    <property type="protein sequence ID" value="MPL66412.1"/>
    <property type="molecule type" value="Genomic_DNA"/>
</dbReference>
<sequence length="83" mass="9481">MLFLLDRLEHFEGKIERDRRIVHLQPHFSPLFSSIHLDDPPFHTHHGPLDNRDAIVLVEGDQGTPDFAAEGHKLPDDRSVPIA</sequence>
<feature type="compositionally biased region" description="Basic and acidic residues" evidence="1">
    <location>
        <begin position="69"/>
        <end position="83"/>
    </location>
</feature>
<evidence type="ECO:0000256" key="1">
    <source>
        <dbReference type="SAM" id="MobiDB-lite"/>
    </source>
</evidence>
<accession>A0A644TJE4</accession>
<organism evidence="2">
    <name type="scientific">bioreactor metagenome</name>
    <dbReference type="NCBI Taxonomy" id="1076179"/>
    <lineage>
        <taxon>unclassified sequences</taxon>
        <taxon>metagenomes</taxon>
        <taxon>ecological metagenomes</taxon>
    </lineage>
</organism>